<feature type="signal peptide" evidence="2">
    <location>
        <begin position="1"/>
        <end position="33"/>
    </location>
</feature>
<feature type="region of interest" description="Disordered" evidence="1">
    <location>
        <begin position="83"/>
        <end position="106"/>
    </location>
</feature>
<sequence>MATSVSSSSSSTHGLSKISVSCLLTIILLLSSGSPITAGARSAQITASMTKSYSRQIHLHHRQLHQETGFRYKGLAFGFLPKGTTVPPPGGPSTRQNTAVDGIPKN</sequence>
<evidence type="ECO:0000313" key="3">
    <source>
        <dbReference type="EMBL" id="KAK4779739.1"/>
    </source>
</evidence>
<evidence type="ECO:0000256" key="1">
    <source>
        <dbReference type="SAM" id="MobiDB-lite"/>
    </source>
</evidence>
<dbReference type="Proteomes" id="UP001345219">
    <property type="component" value="Chromosome 13"/>
</dbReference>
<gene>
    <name evidence="3" type="ORF">SAY87_015845</name>
</gene>
<keyword evidence="2" id="KW-0732">Signal</keyword>
<organism evidence="3 4">
    <name type="scientific">Trapa incisa</name>
    <dbReference type="NCBI Taxonomy" id="236973"/>
    <lineage>
        <taxon>Eukaryota</taxon>
        <taxon>Viridiplantae</taxon>
        <taxon>Streptophyta</taxon>
        <taxon>Embryophyta</taxon>
        <taxon>Tracheophyta</taxon>
        <taxon>Spermatophyta</taxon>
        <taxon>Magnoliopsida</taxon>
        <taxon>eudicotyledons</taxon>
        <taxon>Gunneridae</taxon>
        <taxon>Pentapetalae</taxon>
        <taxon>rosids</taxon>
        <taxon>malvids</taxon>
        <taxon>Myrtales</taxon>
        <taxon>Lythraceae</taxon>
        <taxon>Trapa</taxon>
    </lineage>
</organism>
<dbReference type="EMBL" id="JAXIOK010000001">
    <property type="protein sequence ID" value="KAK4779739.1"/>
    <property type="molecule type" value="Genomic_DNA"/>
</dbReference>
<dbReference type="AlphaFoldDB" id="A0AAN7L866"/>
<keyword evidence="4" id="KW-1185">Reference proteome</keyword>
<accession>A0AAN7L866</accession>
<name>A0AAN7L866_9MYRT</name>
<comment type="caution">
    <text evidence="3">The sequence shown here is derived from an EMBL/GenBank/DDBJ whole genome shotgun (WGS) entry which is preliminary data.</text>
</comment>
<protein>
    <submittedName>
        <fullName evidence="3">Uncharacterized protein</fullName>
    </submittedName>
</protein>
<proteinExistence type="predicted"/>
<feature type="chain" id="PRO_5043032492" evidence="2">
    <location>
        <begin position="34"/>
        <end position="106"/>
    </location>
</feature>
<reference evidence="3 4" key="1">
    <citation type="journal article" date="2023" name="Hortic Res">
        <title>Pangenome of water caltrop reveals structural variations and asymmetric subgenome divergence after allopolyploidization.</title>
        <authorList>
            <person name="Zhang X."/>
            <person name="Chen Y."/>
            <person name="Wang L."/>
            <person name="Yuan Y."/>
            <person name="Fang M."/>
            <person name="Shi L."/>
            <person name="Lu R."/>
            <person name="Comes H.P."/>
            <person name="Ma Y."/>
            <person name="Chen Y."/>
            <person name="Huang G."/>
            <person name="Zhou Y."/>
            <person name="Zheng Z."/>
            <person name="Qiu Y."/>
        </authorList>
    </citation>
    <scope>NUCLEOTIDE SEQUENCE [LARGE SCALE GENOMIC DNA]</scope>
    <source>
        <tissue evidence="3">Roots</tissue>
    </source>
</reference>
<evidence type="ECO:0000313" key="4">
    <source>
        <dbReference type="Proteomes" id="UP001345219"/>
    </source>
</evidence>
<evidence type="ECO:0000256" key="2">
    <source>
        <dbReference type="SAM" id="SignalP"/>
    </source>
</evidence>